<evidence type="ECO:0000313" key="4">
    <source>
        <dbReference type="Proteomes" id="UP001558353"/>
    </source>
</evidence>
<protein>
    <submittedName>
        <fullName evidence="2">HAD family hydrolase</fullName>
    </submittedName>
</protein>
<dbReference type="OrthoDB" id="9781769at2"/>
<dbReference type="Pfam" id="PF00702">
    <property type="entry name" value="Hydrolase"/>
    <property type="match status" value="1"/>
</dbReference>
<reference evidence="1 4" key="2">
    <citation type="journal article" date="2024" name="Fungal Genet. Biol.">
        <title>The porcine skin microbiome exhibits broad fungal antagonism.</title>
        <authorList>
            <person name="De La Cruz K.F."/>
            <person name="Townsend E.C."/>
            <person name="Alex Cheong J.Z."/>
            <person name="Salamzade R."/>
            <person name="Liu A."/>
            <person name="Sandstrom S."/>
            <person name="Davila E."/>
            <person name="Huang L."/>
            <person name="Xu K.H."/>
            <person name="Wu S.Y."/>
            <person name="Meudt J.J."/>
            <person name="Shanmuganayagam D."/>
            <person name="Gibson A.L.F."/>
            <person name="Kalan L.R."/>
        </authorList>
    </citation>
    <scope>NUCLEOTIDE SEQUENCE [LARGE SCALE GENOMIC DNA]</scope>
    <source>
        <strain evidence="1 4">LK2569</strain>
    </source>
</reference>
<evidence type="ECO:0000313" key="2">
    <source>
        <dbReference type="EMBL" id="NMF08500.1"/>
    </source>
</evidence>
<keyword evidence="4" id="KW-1185">Reference proteome</keyword>
<dbReference type="Proteomes" id="UP000589552">
    <property type="component" value="Unassembled WGS sequence"/>
</dbReference>
<accession>A0A0M2XMJ7</accession>
<dbReference type="Gene3D" id="3.40.50.1000">
    <property type="entry name" value="HAD superfamily/HAD-like"/>
    <property type="match status" value="1"/>
</dbReference>
<evidence type="ECO:0000313" key="1">
    <source>
        <dbReference type="EMBL" id="MEX3528376.1"/>
    </source>
</evidence>
<dbReference type="GeneID" id="95320898"/>
<reference evidence="2 3" key="1">
    <citation type="submission" date="2020-04" db="EMBL/GenBank/DDBJ databases">
        <authorList>
            <person name="Hitch T.C.A."/>
            <person name="Wylensek D."/>
            <person name="Clavel T."/>
        </authorList>
    </citation>
    <scope>NUCLEOTIDE SEQUENCE [LARGE SCALE GENOMIC DNA]</scope>
    <source>
        <strain evidence="2 3">BL-383-APC-2I</strain>
    </source>
</reference>
<evidence type="ECO:0000313" key="3">
    <source>
        <dbReference type="Proteomes" id="UP000589552"/>
    </source>
</evidence>
<dbReference type="InterPro" id="IPR023198">
    <property type="entry name" value="PGP-like_dom2"/>
</dbReference>
<comment type="caution">
    <text evidence="2">The sequence shown here is derived from an EMBL/GenBank/DDBJ whole genome shotgun (WGS) entry which is preliminary data.</text>
</comment>
<dbReference type="RefSeq" id="WP_046651081.1">
    <property type="nucleotide sequence ID" value="NZ_JABAGA010000001.1"/>
</dbReference>
<gene>
    <name evidence="2" type="ORF">HF852_02575</name>
    <name evidence="1" type="ORF">VVR64_04750</name>
</gene>
<dbReference type="AlphaFoldDB" id="A0A0M2XMJ7"/>
<dbReference type="InterPro" id="IPR036412">
    <property type="entry name" value="HAD-like_sf"/>
</dbReference>
<dbReference type="GO" id="GO:0016787">
    <property type="term" value="F:hydrolase activity"/>
    <property type="evidence" value="ECO:0007669"/>
    <property type="project" value="UniProtKB-KW"/>
</dbReference>
<dbReference type="Proteomes" id="UP001558353">
    <property type="component" value="Unassembled WGS sequence"/>
</dbReference>
<dbReference type="InterPro" id="IPR023214">
    <property type="entry name" value="HAD_sf"/>
</dbReference>
<organism evidence="2 3">
    <name type="scientific">Corynebacterium xerosis</name>
    <dbReference type="NCBI Taxonomy" id="1725"/>
    <lineage>
        <taxon>Bacteria</taxon>
        <taxon>Bacillati</taxon>
        <taxon>Actinomycetota</taxon>
        <taxon>Actinomycetes</taxon>
        <taxon>Mycobacteriales</taxon>
        <taxon>Corynebacteriaceae</taxon>
        <taxon>Corynebacterium</taxon>
    </lineage>
</organism>
<reference evidence="1" key="3">
    <citation type="submission" date="2024-01" db="EMBL/GenBank/DDBJ databases">
        <authorList>
            <person name="De La Cruz K.F."/>
            <person name="Townsend E.C."/>
            <person name="Salamzade R."/>
            <person name="Kalan L.R."/>
        </authorList>
    </citation>
    <scope>NUCLEOTIDE SEQUENCE</scope>
    <source>
        <strain evidence="1">LK2569</strain>
    </source>
</reference>
<name>A0A0M2XMJ7_9CORY</name>
<dbReference type="Gene3D" id="1.10.150.240">
    <property type="entry name" value="Putative phosphatase, domain 2"/>
    <property type="match status" value="1"/>
</dbReference>
<dbReference type="SUPFAM" id="SSF56784">
    <property type="entry name" value="HAD-like"/>
    <property type="match status" value="1"/>
</dbReference>
<proteinExistence type="predicted"/>
<dbReference type="EMBL" id="JAYWMA010000004">
    <property type="protein sequence ID" value="MEX3528376.1"/>
    <property type="molecule type" value="Genomic_DNA"/>
</dbReference>
<dbReference type="EMBL" id="JABAGA010000001">
    <property type="protein sequence ID" value="NMF08500.1"/>
    <property type="molecule type" value="Genomic_DNA"/>
</dbReference>
<keyword evidence="2" id="KW-0378">Hydrolase</keyword>
<sequence>MLVIWDIDLTLIDNAGFGHDEAARLLKARGIDWPADLTFAGRTDADIWGSVLGVQPGDPELGDFLIELADACAVAPWHGFPLPGVRDVVSALARAGHSQTVVSGNMAETGWLKLRHAHLSEFMAPRFSAFGDYAIDRSDLMNVALMEWDGRGPVVAVGDTPSDAAAALESGIGFVGVTTGRHTASDLTAALINVNRLPTPYFTDDDMPDGTAIIEDLRDTPGVVKLLESMAR</sequence>